<dbReference type="Proteomes" id="UP000077173">
    <property type="component" value="Unassembled WGS sequence"/>
</dbReference>
<keyword evidence="2" id="KW-0813">Transport</keyword>
<dbReference type="InterPro" id="IPR027417">
    <property type="entry name" value="P-loop_NTPase"/>
</dbReference>
<dbReference type="InterPro" id="IPR003593">
    <property type="entry name" value="AAA+_ATPase"/>
</dbReference>
<dbReference type="PROSITE" id="PS00211">
    <property type="entry name" value="ABC_TRANSPORTER_1"/>
    <property type="match status" value="1"/>
</dbReference>
<evidence type="ECO:0000313" key="7">
    <source>
        <dbReference type="EMBL" id="OAF19955.1"/>
    </source>
</evidence>
<dbReference type="PROSITE" id="PS50893">
    <property type="entry name" value="ABC_TRANSPORTER_2"/>
    <property type="match status" value="1"/>
</dbReference>
<dbReference type="SUPFAM" id="SSF52540">
    <property type="entry name" value="P-loop containing nucleoside triphosphate hydrolases"/>
    <property type="match status" value="1"/>
</dbReference>
<dbReference type="PANTHER" id="PTHR42788:SF13">
    <property type="entry name" value="ALIPHATIC SULFONATES IMPORT ATP-BINDING PROTEIN SSUB"/>
    <property type="match status" value="1"/>
</dbReference>
<comment type="similarity">
    <text evidence="1">Belongs to the ABC transporter superfamily.</text>
</comment>
<evidence type="ECO:0000256" key="3">
    <source>
        <dbReference type="ARBA" id="ARBA00022741"/>
    </source>
</evidence>
<dbReference type="InterPro" id="IPR017871">
    <property type="entry name" value="ABC_transporter-like_CS"/>
</dbReference>
<dbReference type="EMBL" id="LSEF01000008">
    <property type="protein sequence ID" value="OAF19955.1"/>
    <property type="molecule type" value="Genomic_DNA"/>
</dbReference>
<evidence type="ECO:0000259" key="6">
    <source>
        <dbReference type="PROSITE" id="PS50893"/>
    </source>
</evidence>
<evidence type="ECO:0000313" key="8">
    <source>
        <dbReference type="Proteomes" id="UP000077173"/>
    </source>
</evidence>
<evidence type="ECO:0000256" key="1">
    <source>
        <dbReference type="ARBA" id="ARBA00005417"/>
    </source>
</evidence>
<feature type="domain" description="ABC transporter" evidence="6">
    <location>
        <begin position="13"/>
        <end position="244"/>
    </location>
</feature>
<proteinExistence type="inferred from homology"/>
<dbReference type="PANTHER" id="PTHR42788">
    <property type="entry name" value="TAURINE IMPORT ATP-BINDING PROTEIN-RELATED"/>
    <property type="match status" value="1"/>
</dbReference>
<keyword evidence="3" id="KW-0547">Nucleotide-binding</keyword>
<accession>A0A176ZJG0</accession>
<dbReference type="GO" id="GO:0016887">
    <property type="term" value="F:ATP hydrolysis activity"/>
    <property type="evidence" value="ECO:0007669"/>
    <property type="project" value="InterPro"/>
</dbReference>
<gene>
    <name evidence="7" type="ORF">AXW67_33970</name>
</gene>
<dbReference type="InterPro" id="IPR050166">
    <property type="entry name" value="ABC_transporter_ATP-bind"/>
</dbReference>
<evidence type="ECO:0000256" key="4">
    <source>
        <dbReference type="ARBA" id="ARBA00022840"/>
    </source>
</evidence>
<dbReference type="InterPro" id="IPR003439">
    <property type="entry name" value="ABC_transporter-like_ATP-bd"/>
</dbReference>
<evidence type="ECO:0000256" key="2">
    <source>
        <dbReference type="ARBA" id="ARBA00022448"/>
    </source>
</evidence>
<dbReference type="AlphaFoldDB" id="A0A176ZJG0"/>
<dbReference type="SMART" id="SM00382">
    <property type="entry name" value="AAA"/>
    <property type="match status" value="1"/>
</dbReference>
<dbReference type="GO" id="GO:0005524">
    <property type="term" value="F:ATP binding"/>
    <property type="evidence" value="ECO:0007669"/>
    <property type="project" value="UniProtKB-KW"/>
</dbReference>
<dbReference type="Gene3D" id="3.40.50.300">
    <property type="entry name" value="P-loop containing nucleotide triphosphate hydrolases"/>
    <property type="match status" value="1"/>
</dbReference>
<organism evidence="7 8">
    <name type="scientific">Bradyrhizobium neotropicale</name>
    <dbReference type="NCBI Taxonomy" id="1497615"/>
    <lineage>
        <taxon>Bacteria</taxon>
        <taxon>Pseudomonadati</taxon>
        <taxon>Pseudomonadota</taxon>
        <taxon>Alphaproteobacteria</taxon>
        <taxon>Hyphomicrobiales</taxon>
        <taxon>Nitrobacteraceae</taxon>
        <taxon>Bradyrhizobium</taxon>
    </lineage>
</organism>
<dbReference type="RefSeq" id="WP_063675886.1">
    <property type="nucleotide sequence ID" value="NZ_LSEF01000008.1"/>
</dbReference>
<comment type="function">
    <text evidence="5">Involved in beta-(1--&gt;2)glucan export. Transmembrane domains (TMD) form a pore in the inner membrane and the ATP-binding domain (NBD) is responsible for energy generation.</text>
</comment>
<keyword evidence="8" id="KW-1185">Reference proteome</keyword>
<dbReference type="Pfam" id="PF00005">
    <property type="entry name" value="ABC_tran"/>
    <property type="match status" value="1"/>
</dbReference>
<name>A0A176ZJG0_9BRAD</name>
<comment type="caution">
    <text evidence="7">The sequence shown here is derived from an EMBL/GenBank/DDBJ whole genome shotgun (WGS) entry which is preliminary data.</text>
</comment>
<evidence type="ECO:0000256" key="5">
    <source>
        <dbReference type="ARBA" id="ARBA00024722"/>
    </source>
</evidence>
<keyword evidence="4 7" id="KW-0067">ATP-binding</keyword>
<dbReference type="CDD" id="cd03293">
    <property type="entry name" value="ABC_NrtD_SsuB_transporters"/>
    <property type="match status" value="1"/>
</dbReference>
<reference evidence="7 8" key="1">
    <citation type="submission" date="2016-02" db="EMBL/GenBank/DDBJ databases">
        <title>Draft genome sequence of the strain BR 10247T Bradyrhizobium neotropicale isolated from nodules of Centrolobium paraense.</title>
        <authorList>
            <person name="Simoes-Araujo J.L."/>
            <person name="Barauna A.C."/>
            <person name="Silva K."/>
            <person name="Zilli J.E."/>
        </authorList>
    </citation>
    <scope>NUCLEOTIDE SEQUENCE [LARGE SCALE GENOMIC DNA]</scope>
    <source>
        <strain evidence="7 8">BR 10247</strain>
    </source>
</reference>
<sequence>MNMIANRIADTYLQVRGAGKTYPSKHGSVVALSDINLDVRLGQFNSIVGPSGCGKSTLLKCIAGLENITSGNITVSGKPLIGPPDRMGVVFQRDVLLDWRTILDNVLLQAEFLGHPREQYRDRAMQLLERFGLKGYEKRHPWELSGGMRQRASICRALLCDPDLLLMDEPFGALDAMTRDDLNVELARIWQGTNKTVIFITHSISEAVFLADRVVMMSRGPGRIVDMFDVDLPRPRPLSVRETDPFGVYAQRIRHHFAELGVLHE</sequence>
<protein>
    <submittedName>
        <fullName evidence="7">ABC transporter ATP-binding protein</fullName>
    </submittedName>
</protein>